<dbReference type="Gene3D" id="3.10.100.10">
    <property type="entry name" value="Mannose-Binding Protein A, subunit A"/>
    <property type="match status" value="1"/>
</dbReference>
<dbReference type="AlphaFoldDB" id="A0AAW0WU78"/>
<dbReference type="EMBL" id="JARKIK010000048">
    <property type="protein sequence ID" value="KAK8735202.1"/>
    <property type="molecule type" value="Genomic_DNA"/>
</dbReference>
<feature type="domain" description="C-type lectin" evidence="4">
    <location>
        <begin position="150"/>
        <end position="242"/>
    </location>
</feature>
<protein>
    <recommendedName>
        <fullName evidence="4">C-type lectin domain-containing protein</fullName>
    </recommendedName>
</protein>
<comment type="caution">
    <text evidence="5">The sequence shown here is derived from an EMBL/GenBank/DDBJ whole genome shotgun (WGS) entry which is preliminary data.</text>
</comment>
<dbReference type="CDD" id="cd00037">
    <property type="entry name" value="CLECT"/>
    <property type="match status" value="1"/>
</dbReference>
<accession>A0AAW0WU78</accession>
<dbReference type="InterPro" id="IPR002172">
    <property type="entry name" value="LDrepeatLR_classA_rpt"/>
</dbReference>
<dbReference type="InterPro" id="IPR016186">
    <property type="entry name" value="C-type_lectin-like/link_sf"/>
</dbReference>
<dbReference type="Pfam" id="PF00059">
    <property type="entry name" value="Lectin_C"/>
    <property type="match status" value="1"/>
</dbReference>
<keyword evidence="3" id="KW-0732">Signal</keyword>
<comment type="caution">
    <text evidence="2">Lacks conserved residue(s) required for the propagation of feature annotation.</text>
</comment>
<reference evidence="5 6" key="1">
    <citation type="journal article" date="2024" name="BMC Genomics">
        <title>Genome assembly of redclaw crayfish (Cherax quadricarinatus) provides insights into its immune adaptation and hypoxia tolerance.</title>
        <authorList>
            <person name="Liu Z."/>
            <person name="Zheng J."/>
            <person name="Li H."/>
            <person name="Fang K."/>
            <person name="Wang S."/>
            <person name="He J."/>
            <person name="Zhou D."/>
            <person name="Weng S."/>
            <person name="Chi M."/>
            <person name="Gu Z."/>
            <person name="He J."/>
            <person name="Li F."/>
            <person name="Wang M."/>
        </authorList>
    </citation>
    <scope>NUCLEOTIDE SEQUENCE [LARGE SCALE GENOMIC DNA]</scope>
    <source>
        <strain evidence="5">ZL_2023a</strain>
    </source>
</reference>
<gene>
    <name evidence="5" type="ORF">OTU49_005558</name>
</gene>
<dbReference type="PROSITE" id="PS50041">
    <property type="entry name" value="C_TYPE_LECTIN_2"/>
    <property type="match status" value="1"/>
</dbReference>
<sequence>MDVKLILLVQAVAVVLFADVTEAECKSGQIECRTGGKCISLGSVCRSNTVCEDDSDKDPEICRFWTFDRNHCGDWRFNCGGRCYYIHDICSLTGCEDVLDPRVCKLVKSRKLSLEPEGMQLDTDMLTLLDAAVNTTLSRKAECPMLYTRVHKLCLAFFSPAKLSWPEAKQFCHSIYGELFYFKNLSTFAHLLTYMREALLTTDYWIGGRYDLDTNAWSWVTDDSIMPLGSPYWAVKYNKTCVPRPPPQTDPFSDPPEDLPGAPCYNYLQSPTERVQGWCAALTYKHFYYVSDEVCQEKHSPLCVLTDRA</sequence>
<evidence type="ECO:0000256" key="1">
    <source>
        <dbReference type="ARBA" id="ARBA00023157"/>
    </source>
</evidence>
<evidence type="ECO:0000313" key="5">
    <source>
        <dbReference type="EMBL" id="KAK8735202.1"/>
    </source>
</evidence>
<evidence type="ECO:0000256" key="2">
    <source>
        <dbReference type="PROSITE-ProRule" id="PRU00124"/>
    </source>
</evidence>
<dbReference type="InterPro" id="IPR016187">
    <property type="entry name" value="CTDL_fold"/>
</dbReference>
<feature type="signal peptide" evidence="3">
    <location>
        <begin position="1"/>
        <end position="23"/>
    </location>
</feature>
<feature type="chain" id="PRO_5044717366" description="C-type lectin domain-containing protein" evidence="3">
    <location>
        <begin position="24"/>
        <end position="309"/>
    </location>
</feature>
<organism evidence="5 6">
    <name type="scientific">Cherax quadricarinatus</name>
    <name type="common">Australian red claw crayfish</name>
    <dbReference type="NCBI Taxonomy" id="27406"/>
    <lineage>
        <taxon>Eukaryota</taxon>
        <taxon>Metazoa</taxon>
        <taxon>Ecdysozoa</taxon>
        <taxon>Arthropoda</taxon>
        <taxon>Crustacea</taxon>
        <taxon>Multicrustacea</taxon>
        <taxon>Malacostraca</taxon>
        <taxon>Eumalacostraca</taxon>
        <taxon>Eucarida</taxon>
        <taxon>Decapoda</taxon>
        <taxon>Pleocyemata</taxon>
        <taxon>Astacidea</taxon>
        <taxon>Parastacoidea</taxon>
        <taxon>Parastacidae</taxon>
        <taxon>Cherax</taxon>
    </lineage>
</organism>
<evidence type="ECO:0000259" key="4">
    <source>
        <dbReference type="PROSITE" id="PS50041"/>
    </source>
</evidence>
<keyword evidence="6" id="KW-1185">Reference proteome</keyword>
<reference evidence="5" key="2">
    <citation type="submission" date="2024-01" db="EMBL/GenBank/DDBJ databases">
        <authorList>
            <person name="He J."/>
            <person name="Wang M."/>
            <person name="Zheng J."/>
            <person name="Liu Z."/>
        </authorList>
    </citation>
    <scope>NUCLEOTIDE SEQUENCE</scope>
    <source>
        <strain evidence="5">ZL_2023a</strain>
        <tissue evidence="5">Muscle</tissue>
    </source>
</reference>
<dbReference type="PROSITE" id="PS50068">
    <property type="entry name" value="LDLRA_2"/>
    <property type="match status" value="1"/>
</dbReference>
<dbReference type="EMBL" id="JARKIK010000048">
    <property type="protein sequence ID" value="KAK8735203.1"/>
    <property type="molecule type" value="Genomic_DNA"/>
</dbReference>
<evidence type="ECO:0000313" key="6">
    <source>
        <dbReference type="Proteomes" id="UP001445076"/>
    </source>
</evidence>
<name>A0AAW0WU78_CHEQU</name>
<dbReference type="SUPFAM" id="SSF56436">
    <property type="entry name" value="C-type lectin-like"/>
    <property type="match status" value="1"/>
</dbReference>
<dbReference type="Proteomes" id="UP001445076">
    <property type="component" value="Unassembled WGS sequence"/>
</dbReference>
<proteinExistence type="predicted"/>
<dbReference type="InterPro" id="IPR001304">
    <property type="entry name" value="C-type_lectin-like"/>
</dbReference>
<evidence type="ECO:0000256" key="3">
    <source>
        <dbReference type="SAM" id="SignalP"/>
    </source>
</evidence>
<keyword evidence="1" id="KW-1015">Disulfide bond</keyword>